<dbReference type="InterPro" id="IPR027443">
    <property type="entry name" value="IPNS-like_sf"/>
</dbReference>
<dbReference type="AlphaFoldDB" id="A0ABD3ARM6"/>
<dbReference type="GO" id="GO:0009805">
    <property type="term" value="P:coumarin biosynthetic process"/>
    <property type="evidence" value="ECO:0007669"/>
    <property type="project" value="UniProtKB-ARBA"/>
</dbReference>
<evidence type="ECO:0000256" key="3">
    <source>
        <dbReference type="RuleBase" id="RU003682"/>
    </source>
</evidence>
<name>A0ABD3ARM6_9GENT</name>
<dbReference type="GO" id="GO:0002238">
    <property type="term" value="P:response to molecule of fungal origin"/>
    <property type="evidence" value="ECO:0007669"/>
    <property type="project" value="UniProtKB-ARBA"/>
</dbReference>
<keyword evidence="1 3" id="KW-0479">Metal-binding</keyword>
<feature type="domain" description="Fe2OG dioxygenase" evidence="4">
    <location>
        <begin position="148"/>
        <end position="251"/>
    </location>
</feature>
<keyword evidence="6" id="KW-1185">Reference proteome</keyword>
<dbReference type="Pfam" id="PF14226">
    <property type="entry name" value="DIOX_N"/>
    <property type="match status" value="1"/>
</dbReference>
<protein>
    <recommendedName>
        <fullName evidence="4">Fe2OG dioxygenase domain-containing protein</fullName>
    </recommendedName>
</protein>
<dbReference type="Proteomes" id="UP001630127">
    <property type="component" value="Unassembled WGS sequence"/>
</dbReference>
<comment type="similarity">
    <text evidence="3">Belongs to the iron/ascorbate-dependent oxidoreductase family.</text>
</comment>
<dbReference type="InterPro" id="IPR044861">
    <property type="entry name" value="IPNS-like_FE2OG_OXY"/>
</dbReference>
<keyword evidence="2 3" id="KW-0408">Iron</keyword>
<organism evidence="5 6">
    <name type="scientific">Cinchona calisaya</name>
    <dbReference type="NCBI Taxonomy" id="153742"/>
    <lineage>
        <taxon>Eukaryota</taxon>
        <taxon>Viridiplantae</taxon>
        <taxon>Streptophyta</taxon>
        <taxon>Embryophyta</taxon>
        <taxon>Tracheophyta</taxon>
        <taxon>Spermatophyta</taxon>
        <taxon>Magnoliopsida</taxon>
        <taxon>eudicotyledons</taxon>
        <taxon>Gunneridae</taxon>
        <taxon>Pentapetalae</taxon>
        <taxon>asterids</taxon>
        <taxon>lamiids</taxon>
        <taxon>Gentianales</taxon>
        <taxon>Rubiaceae</taxon>
        <taxon>Cinchonoideae</taxon>
        <taxon>Cinchoneae</taxon>
        <taxon>Cinchona</taxon>
    </lineage>
</organism>
<sequence>MVTSSVSVAVLDMQEISKQPEKMVKALERWGCFRLINHGIPINLMSEMKATVLSLFDLPLEVKQRNSYPGTLMGYIPIYVSSPVTESMGVFDMAKPEAVDEFCDQLDVSPQQRESMLKYSETVSAIADELGRKMMENFGLAGENLFKGWSSHLRLNRYCNNAQTVGSTVGQRHSDESFLTILLDDERVGGIEILDEQTEEWFPVSPMPGALLINTGDIAKAWSNGRFCNVKHRVQSREPKVRVSIAYFILGPRDTKVESPSKLVDSEHPQLYVPFDFKEYSKLYFSSSQCANGGALEFFHCAN</sequence>
<dbReference type="Pfam" id="PF03171">
    <property type="entry name" value="2OG-FeII_Oxy"/>
    <property type="match status" value="1"/>
</dbReference>
<dbReference type="SUPFAM" id="SSF51197">
    <property type="entry name" value="Clavaminate synthase-like"/>
    <property type="match status" value="1"/>
</dbReference>
<reference evidence="5 6" key="1">
    <citation type="submission" date="2024-11" db="EMBL/GenBank/DDBJ databases">
        <title>A near-complete genome assembly of Cinchona calisaya.</title>
        <authorList>
            <person name="Lian D.C."/>
            <person name="Zhao X.W."/>
            <person name="Wei L."/>
        </authorList>
    </citation>
    <scope>NUCLEOTIDE SEQUENCE [LARGE SCALE GENOMIC DNA]</scope>
    <source>
        <tissue evidence="5">Nenye</tissue>
    </source>
</reference>
<dbReference type="PROSITE" id="PS51471">
    <property type="entry name" value="FE2OG_OXY"/>
    <property type="match status" value="1"/>
</dbReference>
<accession>A0ABD3ARM6</accession>
<dbReference type="GO" id="GO:0016706">
    <property type="term" value="F:2-oxoglutarate-dependent dioxygenase activity"/>
    <property type="evidence" value="ECO:0007669"/>
    <property type="project" value="UniProtKB-ARBA"/>
</dbReference>
<dbReference type="InterPro" id="IPR005123">
    <property type="entry name" value="Oxoglu/Fe-dep_dioxygenase_dom"/>
</dbReference>
<evidence type="ECO:0000256" key="2">
    <source>
        <dbReference type="ARBA" id="ARBA00023004"/>
    </source>
</evidence>
<dbReference type="Gene3D" id="2.60.120.330">
    <property type="entry name" value="B-lactam Antibiotic, Isopenicillin N Synthase, Chain"/>
    <property type="match status" value="1"/>
</dbReference>
<dbReference type="GO" id="GO:0046872">
    <property type="term" value="F:metal ion binding"/>
    <property type="evidence" value="ECO:0007669"/>
    <property type="project" value="UniProtKB-KW"/>
</dbReference>
<evidence type="ECO:0000313" key="6">
    <source>
        <dbReference type="Proteomes" id="UP001630127"/>
    </source>
</evidence>
<dbReference type="InterPro" id="IPR026992">
    <property type="entry name" value="DIOX_N"/>
</dbReference>
<dbReference type="EMBL" id="JBJUIK010000003">
    <property type="protein sequence ID" value="KAL3533872.1"/>
    <property type="molecule type" value="Genomic_DNA"/>
</dbReference>
<evidence type="ECO:0000259" key="4">
    <source>
        <dbReference type="PROSITE" id="PS51471"/>
    </source>
</evidence>
<proteinExistence type="inferred from homology"/>
<gene>
    <name evidence="5" type="ORF">ACH5RR_007393</name>
</gene>
<evidence type="ECO:0000313" key="5">
    <source>
        <dbReference type="EMBL" id="KAL3533872.1"/>
    </source>
</evidence>
<dbReference type="InterPro" id="IPR050231">
    <property type="entry name" value="Iron_ascorbate_oxido_reductase"/>
</dbReference>
<evidence type="ECO:0000256" key="1">
    <source>
        <dbReference type="ARBA" id="ARBA00022723"/>
    </source>
</evidence>
<keyword evidence="3" id="KW-0560">Oxidoreductase</keyword>
<dbReference type="PANTHER" id="PTHR47990">
    <property type="entry name" value="2-OXOGLUTARATE (2OG) AND FE(II)-DEPENDENT OXYGENASE SUPERFAMILY PROTEIN-RELATED"/>
    <property type="match status" value="1"/>
</dbReference>
<comment type="caution">
    <text evidence="5">The sequence shown here is derived from an EMBL/GenBank/DDBJ whole genome shotgun (WGS) entry which is preliminary data.</text>
</comment>